<organism evidence="3 4">
    <name type="scientific">Candidatus Viadribacter manganicus</name>
    <dbReference type="NCBI Taxonomy" id="1759059"/>
    <lineage>
        <taxon>Bacteria</taxon>
        <taxon>Pseudomonadati</taxon>
        <taxon>Pseudomonadota</taxon>
        <taxon>Alphaproteobacteria</taxon>
        <taxon>Hyphomonadales</taxon>
        <taxon>Hyphomonadaceae</taxon>
        <taxon>Candidatus Viadribacter</taxon>
    </lineage>
</organism>
<protein>
    <recommendedName>
        <fullName evidence="5">TIGR02301 family protein</fullName>
    </recommendedName>
</protein>
<dbReference type="Pfam" id="PF09539">
    <property type="entry name" value="DUF2385"/>
    <property type="match status" value="1"/>
</dbReference>
<dbReference type="InterPro" id="IPR012645">
    <property type="entry name" value="CHP02301"/>
</dbReference>
<gene>
    <name evidence="3" type="ORF">ATE48_16560</name>
</gene>
<evidence type="ECO:0000313" key="4">
    <source>
        <dbReference type="Proteomes" id="UP000092498"/>
    </source>
</evidence>
<dbReference type="NCBIfam" id="TIGR02301">
    <property type="entry name" value="TIGR02301 family protein"/>
    <property type="match status" value="1"/>
</dbReference>
<evidence type="ECO:0000256" key="1">
    <source>
        <dbReference type="SAM" id="MobiDB-lite"/>
    </source>
</evidence>
<feature type="compositionally biased region" description="Low complexity" evidence="1">
    <location>
        <begin position="22"/>
        <end position="39"/>
    </location>
</feature>
<name>A0A1B1ALF3_9PROT</name>
<evidence type="ECO:0000313" key="3">
    <source>
        <dbReference type="EMBL" id="ANP47409.1"/>
    </source>
</evidence>
<keyword evidence="4" id="KW-1185">Reference proteome</keyword>
<reference evidence="3 4" key="1">
    <citation type="submission" date="2015-11" db="EMBL/GenBank/DDBJ databases">
        <title>Whole-Genome Sequence of Candidatus Oderbacter manganicum from the National Park Lower Oder Valley, Germany.</title>
        <authorList>
            <person name="Braun B."/>
            <person name="Liere K."/>
            <person name="Szewzyk U."/>
        </authorList>
    </citation>
    <scope>NUCLEOTIDE SEQUENCE [LARGE SCALE GENOMIC DNA]</scope>
    <source>
        <strain evidence="3 4">OTSz_A_272</strain>
    </source>
</reference>
<feature type="signal peptide" evidence="2">
    <location>
        <begin position="1"/>
        <end position="21"/>
    </location>
</feature>
<accession>A0A1B1ALF3</accession>
<keyword evidence="2" id="KW-0732">Signal</keyword>
<dbReference type="InParanoid" id="A0A1B1ALF3"/>
<feature type="region of interest" description="Disordered" evidence="1">
    <location>
        <begin position="22"/>
        <end position="42"/>
    </location>
</feature>
<dbReference type="KEGG" id="cbot:ATE48_16560"/>
<feature type="chain" id="PRO_5008518989" description="TIGR02301 family protein" evidence="2">
    <location>
        <begin position="22"/>
        <end position="139"/>
    </location>
</feature>
<sequence>MKLRTLFCAALIGAIALPAAAQQQPRRQQPQAQAEQPPARGEDWYRGQLVELSEVLGGAHYLRVICDGRGDQRWRNYMRGVIEREPQYNGLLVEGFNRGYRQEEARFPVCDATTRQMEAELRARGLRVSQGLSARHTGH</sequence>
<dbReference type="STRING" id="1759059.ATE48_16560"/>
<evidence type="ECO:0008006" key="5">
    <source>
        <dbReference type="Google" id="ProtNLM"/>
    </source>
</evidence>
<dbReference type="AlphaFoldDB" id="A0A1B1ALF3"/>
<dbReference type="RefSeq" id="WP_066773484.1">
    <property type="nucleotide sequence ID" value="NZ_CP013244.1"/>
</dbReference>
<dbReference type="Proteomes" id="UP000092498">
    <property type="component" value="Chromosome"/>
</dbReference>
<dbReference type="EMBL" id="CP013244">
    <property type="protein sequence ID" value="ANP47409.1"/>
    <property type="molecule type" value="Genomic_DNA"/>
</dbReference>
<proteinExistence type="predicted"/>
<evidence type="ECO:0000256" key="2">
    <source>
        <dbReference type="SAM" id="SignalP"/>
    </source>
</evidence>